<evidence type="ECO:0000256" key="7">
    <source>
        <dbReference type="ARBA" id="ARBA00022695"/>
    </source>
</evidence>
<proteinExistence type="inferred from homology"/>
<dbReference type="Pfam" id="PF01336">
    <property type="entry name" value="tRNA_anti-codon"/>
    <property type="match status" value="1"/>
</dbReference>
<keyword evidence="16" id="KW-1185">Reference proteome</keyword>
<evidence type="ECO:0000313" key="15">
    <source>
        <dbReference type="EMBL" id="GLR25804.1"/>
    </source>
</evidence>
<dbReference type="InterPro" id="IPR004365">
    <property type="entry name" value="NA-bd_OB_tRNA"/>
</dbReference>
<evidence type="ECO:0000256" key="10">
    <source>
        <dbReference type="ARBA" id="ARBA00022932"/>
    </source>
</evidence>
<dbReference type="SUPFAM" id="SSF89550">
    <property type="entry name" value="PHP domain-like"/>
    <property type="match status" value="1"/>
</dbReference>
<evidence type="ECO:0000256" key="11">
    <source>
        <dbReference type="ARBA" id="ARBA00023204"/>
    </source>
</evidence>
<reference evidence="16" key="1">
    <citation type="journal article" date="2019" name="Int. J. Syst. Evol. Microbiol.">
        <title>The Global Catalogue of Microorganisms (GCM) 10K type strain sequencing project: providing services to taxonomists for standard genome sequencing and annotation.</title>
        <authorList>
            <consortium name="The Broad Institute Genomics Platform"/>
            <consortium name="The Broad Institute Genome Sequencing Center for Infectious Disease"/>
            <person name="Wu L."/>
            <person name="Ma J."/>
        </authorList>
    </citation>
    <scope>NUCLEOTIDE SEQUENCE [LARGE SCALE GENOMIC DNA]</scope>
    <source>
        <strain evidence="16">NBRC 105857</strain>
    </source>
</reference>
<organism evidence="15 16">
    <name type="scientific">Limnobacter litoralis</name>
    <dbReference type="NCBI Taxonomy" id="481366"/>
    <lineage>
        <taxon>Bacteria</taxon>
        <taxon>Pseudomonadati</taxon>
        <taxon>Pseudomonadota</taxon>
        <taxon>Betaproteobacteria</taxon>
        <taxon>Burkholderiales</taxon>
        <taxon>Burkholderiaceae</taxon>
        <taxon>Limnobacter</taxon>
    </lineage>
</organism>
<dbReference type="Pfam" id="PF17657">
    <property type="entry name" value="DNA_pol3_finger"/>
    <property type="match status" value="1"/>
</dbReference>
<gene>
    <name evidence="13 15" type="primary">dnaE2</name>
    <name evidence="15" type="ORF">GCM10007875_08920</name>
</gene>
<comment type="catalytic activity">
    <reaction evidence="12 13">
        <text>DNA(n) + a 2'-deoxyribonucleoside 5'-triphosphate = DNA(n+1) + diphosphate</text>
        <dbReference type="Rhea" id="RHEA:22508"/>
        <dbReference type="Rhea" id="RHEA-COMP:17339"/>
        <dbReference type="Rhea" id="RHEA-COMP:17340"/>
        <dbReference type="ChEBI" id="CHEBI:33019"/>
        <dbReference type="ChEBI" id="CHEBI:61560"/>
        <dbReference type="ChEBI" id="CHEBI:173112"/>
        <dbReference type="EC" id="2.7.7.7"/>
    </reaction>
</comment>
<evidence type="ECO:0000313" key="16">
    <source>
        <dbReference type="Proteomes" id="UP001156664"/>
    </source>
</evidence>
<dbReference type="HAMAP" id="MF_01902">
    <property type="entry name" value="DNApol_error_prone"/>
    <property type="match status" value="1"/>
</dbReference>
<comment type="subcellular location">
    <subcellularLocation>
        <location evidence="1 13">Cytoplasm</location>
    </subcellularLocation>
</comment>
<keyword evidence="9 13" id="KW-0227">DNA damage</keyword>
<keyword evidence="6 13" id="KW-0808">Transferase</keyword>
<keyword evidence="5 13" id="KW-0963">Cytoplasm</keyword>
<evidence type="ECO:0000256" key="5">
    <source>
        <dbReference type="ARBA" id="ARBA00022490"/>
    </source>
</evidence>
<accession>A0ABQ5YSN5</accession>
<dbReference type="Pfam" id="PF14579">
    <property type="entry name" value="HHH_6"/>
    <property type="match status" value="1"/>
</dbReference>
<dbReference type="Gene3D" id="1.10.150.870">
    <property type="match status" value="1"/>
</dbReference>
<dbReference type="InterPro" id="IPR016195">
    <property type="entry name" value="Pol/histidinol_Pase-like"/>
</dbReference>
<dbReference type="InterPro" id="IPR040982">
    <property type="entry name" value="DNA_pol3_finger"/>
</dbReference>
<dbReference type="InterPro" id="IPR023073">
    <property type="entry name" value="DnaE2"/>
</dbReference>
<evidence type="ECO:0000256" key="6">
    <source>
        <dbReference type="ARBA" id="ARBA00022679"/>
    </source>
</evidence>
<evidence type="ECO:0000256" key="9">
    <source>
        <dbReference type="ARBA" id="ARBA00022763"/>
    </source>
</evidence>
<keyword evidence="8 13" id="KW-0235">DNA replication</keyword>
<dbReference type="NCBIfam" id="TIGR00594">
    <property type="entry name" value="polc"/>
    <property type="match status" value="1"/>
</dbReference>
<sequence>MPEQGFAELLAMSHFSFLKSATAPEELVEQAAKLGYRAIAITDECSLAGVVRAHQAAKQHPIKLIVGAQFRFARTCTFAGQRIAMLAKNRQGYSQLCRLITHARRRADKGDYLFTREDLQQDTSELLVLLCPDEAHKTGFPELLQWCKAKHPQDLAMAFTNTLSGYDQAWLHWLQGLSSLYGVTLFASSQPLMSTEDQKPLLDLLTAIDLNQSLDDAKDKLLANAERRLHSQTVLATRYPSTLLNNALELAQRCVFSMDELRYQYPREIAPTGVSPMQYLRQLAWEGAYRRFQSPLPEKIIQQLEHELALIEDLEYEPYFLTVYDIVRFARTQGILCQGRGSAANSTVCYCLGITEVDPNRMAMLFERFISKERNEPPDIDVDFEHHRREEVIQYIYEKYGRHRAALVASVVVYRPRSAIRDAGKALGLPAELIDQLAKSQDGGYSRHLDTEHAKQAGIPTDEPAVARCLYFAEQLLGYPRHLSQHTGGFVIARDTLEELVPVENASMADRSVIQWDKDDLETMGLLKVDVLALGMLTAVQNTLNALAVKKEAPRSLQDIPAEDPETYAMISAADTVGLFQVESRAQMSMLPRLRPACYYDLVVQVAIVRPGPIQGGMVHPYLLRRQGIAPVSYPSEALKQALGRTLGVPIFQEQVMQIAILAAGFSPGEADQLRRSMAAWKRKGGLQHFYDRVVGGMVQRGYDPEFAKGIFRQIEGFGEYGFPESHAASFALIVYVSAWLKRHHPDAYLCGLLNAQPMGFYQPAQLIQDARRHGVQVEPIDLHHSGWQTTLEQTTHQNGLHRVRLGFHLVQGLSANGAHRLLESRKNGEFTSVEDLAKRATLSKQDLQALADANALACITGNRKQALWATTGLNTVHGDLLTETRREESDVTLKAPSQFEEMVADYRSWGASLNHHPIAFLRDQLKAARIEPAHVLKTYPDRRLARACGLVTHRQRPATAKGTVFLTLEDESGSINVIVWNTLAEAQRQTLRNAAVMGVFGVWQNQNGVCSLLAKKLVDYTPLLNELKLKSRDFH</sequence>
<dbReference type="InterPro" id="IPR003141">
    <property type="entry name" value="Pol/His_phosphatase_N"/>
</dbReference>
<dbReference type="PANTHER" id="PTHR32294">
    <property type="entry name" value="DNA POLYMERASE III SUBUNIT ALPHA"/>
    <property type="match status" value="1"/>
</dbReference>
<dbReference type="InterPro" id="IPR004805">
    <property type="entry name" value="DnaE2/DnaE/PolC"/>
</dbReference>
<dbReference type="Proteomes" id="UP001156664">
    <property type="component" value="Unassembled WGS sequence"/>
</dbReference>
<feature type="domain" description="Polymerase/histidinol phosphatase N-terminal" evidence="14">
    <location>
        <begin position="7"/>
        <end position="74"/>
    </location>
</feature>
<protein>
    <recommendedName>
        <fullName evidence="4 13">Error-prone DNA polymerase</fullName>
        <ecNumber evidence="3 13">2.7.7.7</ecNumber>
    </recommendedName>
</protein>
<evidence type="ECO:0000259" key="14">
    <source>
        <dbReference type="SMART" id="SM00481"/>
    </source>
</evidence>
<comment type="similarity">
    <text evidence="2 13">Belongs to the DNA polymerase type-C family. DnaE2 subfamily.</text>
</comment>
<evidence type="ECO:0000256" key="13">
    <source>
        <dbReference type="HAMAP-Rule" id="MF_01902"/>
    </source>
</evidence>
<keyword evidence="7 13" id="KW-0548">Nucleotidyltransferase</keyword>
<name>A0ABQ5YSN5_9BURK</name>
<evidence type="ECO:0000256" key="12">
    <source>
        <dbReference type="ARBA" id="ARBA00049244"/>
    </source>
</evidence>
<keyword evidence="10 13" id="KW-0239">DNA-directed DNA polymerase</keyword>
<comment type="caution">
    <text evidence="15">The sequence shown here is derived from an EMBL/GenBank/DDBJ whole genome shotgun (WGS) entry which is preliminary data.</text>
</comment>
<evidence type="ECO:0000256" key="1">
    <source>
        <dbReference type="ARBA" id="ARBA00004496"/>
    </source>
</evidence>
<dbReference type="NCBIfam" id="NF004225">
    <property type="entry name" value="PRK05672.1"/>
    <property type="match status" value="1"/>
</dbReference>
<dbReference type="InterPro" id="IPR011708">
    <property type="entry name" value="DNA_pol3_alpha_NTPase_dom"/>
</dbReference>
<comment type="function">
    <text evidence="13">DNA polymerase involved in damage-induced mutagenesis and translesion synthesis (TLS). It is not the major replicative DNA polymerase.</text>
</comment>
<evidence type="ECO:0000256" key="3">
    <source>
        <dbReference type="ARBA" id="ARBA00012417"/>
    </source>
</evidence>
<dbReference type="Pfam" id="PF02811">
    <property type="entry name" value="PHP"/>
    <property type="match status" value="1"/>
</dbReference>
<keyword evidence="11 13" id="KW-0234">DNA repair</keyword>
<dbReference type="CDD" id="cd04485">
    <property type="entry name" value="DnaE_OBF"/>
    <property type="match status" value="1"/>
</dbReference>
<dbReference type="EC" id="2.7.7.7" evidence="3 13"/>
<dbReference type="Pfam" id="PF07733">
    <property type="entry name" value="DNA_pol3_alpha"/>
    <property type="match status" value="1"/>
</dbReference>
<evidence type="ECO:0000256" key="4">
    <source>
        <dbReference type="ARBA" id="ARBA00017273"/>
    </source>
</evidence>
<dbReference type="CDD" id="cd07434">
    <property type="entry name" value="PHP_PolIIIA_DnaE2"/>
    <property type="match status" value="1"/>
</dbReference>
<dbReference type="SMART" id="SM00481">
    <property type="entry name" value="POLIIIAc"/>
    <property type="match status" value="1"/>
</dbReference>
<dbReference type="Gene3D" id="3.20.20.140">
    <property type="entry name" value="Metal-dependent hydrolases"/>
    <property type="match status" value="1"/>
</dbReference>
<dbReference type="InterPro" id="IPR004013">
    <property type="entry name" value="PHP_dom"/>
</dbReference>
<evidence type="ECO:0000256" key="2">
    <source>
        <dbReference type="ARBA" id="ARBA00007391"/>
    </source>
</evidence>
<dbReference type="EMBL" id="BSOJ01000009">
    <property type="protein sequence ID" value="GLR25804.1"/>
    <property type="molecule type" value="Genomic_DNA"/>
</dbReference>
<dbReference type="InterPro" id="IPR029460">
    <property type="entry name" value="DNAPol_HHH"/>
</dbReference>
<dbReference type="PANTHER" id="PTHR32294:SF4">
    <property type="entry name" value="ERROR-PRONE DNA POLYMERASE"/>
    <property type="match status" value="1"/>
</dbReference>
<evidence type="ECO:0000256" key="8">
    <source>
        <dbReference type="ARBA" id="ARBA00022705"/>
    </source>
</evidence>